<dbReference type="Proteomes" id="UP000051297">
    <property type="component" value="Unassembled WGS sequence"/>
</dbReference>
<proteinExistence type="predicted"/>
<dbReference type="EMBL" id="LDXK01000003">
    <property type="protein sequence ID" value="KRT67441.1"/>
    <property type="molecule type" value="Genomic_DNA"/>
</dbReference>
<name>A0A0T5ZXB4_UNCKA</name>
<reference evidence="1 2" key="1">
    <citation type="submission" date="2015-05" db="EMBL/GenBank/DDBJ databases">
        <title>Critical biogeochemical functions in the subsurface are associated with bacteria from new phyla and little studied lineages.</title>
        <authorList>
            <person name="Hug L.A."/>
            <person name="Thomas B.C."/>
            <person name="Sharon I."/>
            <person name="Brown C.T."/>
            <person name="Sharma R."/>
            <person name="Hettich R.L."/>
            <person name="Wilkins M.J."/>
            <person name="Williams K.H."/>
            <person name="Singh A."/>
            <person name="Banfield J.F."/>
        </authorList>
    </citation>
    <scope>NUCLEOTIDE SEQUENCE [LARGE SCALE GENOMIC DNA]</scope>
    <source>
        <strain evidence="1">CSP1-7</strain>
    </source>
</reference>
<protein>
    <submittedName>
        <fullName evidence="1">Uncharacterized protein</fullName>
    </submittedName>
</protein>
<dbReference type="AlphaFoldDB" id="A0A0T5ZXB4"/>
<comment type="caution">
    <text evidence="1">The sequence shown here is derived from an EMBL/GenBank/DDBJ whole genome shotgun (WGS) entry which is preliminary data.</text>
</comment>
<gene>
    <name evidence="1" type="ORF">XU08_C0003G0117</name>
</gene>
<evidence type="ECO:0000313" key="1">
    <source>
        <dbReference type="EMBL" id="KRT67441.1"/>
    </source>
</evidence>
<organism evidence="1 2">
    <name type="scientific">candidate division WWE3 bacterium CSP1-7</name>
    <dbReference type="NCBI Taxonomy" id="1576480"/>
    <lineage>
        <taxon>Bacteria</taxon>
        <taxon>Katanobacteria</taxon>
    </lineage>
</organism>
<dbReference type="STRING" id="1576480.XU08_C0003G0117"/>
<accession>A0A0T5ZXB4</accession>
<evidence type="ECO:0000313" key="2">
    <source>
        <dbReference type="Proteomes" id="UP000051297"/>
    </source>
</evidence>
<sequence length="206" mass="23476">MSGNLMGQDVRARMAAILLTRAQNRLVVRVGVDFVSGEFPHIGLRRRISIYLLTFCKTEGQEGFFEVRYLSDDDPTGWYQAKFELKPLYTIGPWGSELLAVPEQERSLIALQSQLALWEILFPPFVSAAEEMIGVKDQRGSFSNRPIMNPRTMIHFSRLYGRLEQLLKSGGSSDVWVAETFLKRLGPYLAASVKVWADWNRQFGIE</sequence>